<evidence type="ECO:0008006" key="2">
    <source>
        <dbReference type="Google" id="ProtNLM"/>
    </source>
</evidence>
<accession>A0AA96KST2</accession>
<dbReference type="InterPro" id="IPR029052">
    <property type="entry name" value="Metallo-depent_PP-like"/>
</dbReference>
<sequence length="430" mass="48875">MSKKRLSDEKILAILKGLFEDNKGNTQVAVEVLGKKSKESTVRNIKRVYKKHGNYFGVTLNGVVDTEEDWVVPEQTLEGLCEHPDWNVSNLAKRLRSSQRANNQLRKIQRETFDGKVIDFDEVLAKYKDSPLTPKIKVKPTSTDGSGLVMEVLFNDWQVAKRMSYYNTEVAIARVEEYCSQILKGYHNKVEQGFTFDKIVVVFNGDIIEANKHDDSILASDRSPAEQLAIAIEVLTDKFLEPIAKLGVQTDVIMISGNHDWNGRGMMAYEAGKHQLSYPMYRAMQMLIESRGYDHVTCIIPSGWYFVHEFLGKNVLYEHGVGVASSEAAMRKRMQQRGQQLEKHIHYARFADKHHSQRHHNDTVVLASAFFGRCDDDGTGSEYSAAAGYAADPSQLVFFHQKRDEDDYRNTIIDSLEVQLGHINHKTVEV</sequence>
<proteinExistence type="predicted"/>
<evidence type="ECO:0000313" key="1">
    <source>
        <dbReference type="EMBL" id="WNO47551.1"/>
    </source>
</evidence>
<organism evidence="1">
    <name type="scientific">Staphylococcus phage vB_VibM_10AMN12</name>
    <dbReference type="NCBI Taxonomy" id="3076785"/>
    <lineage>
        <taxon>Viruses</taxon>
        <taxon>Duplodnaviria</taxon>
        <taxon>Heunggongvirae</taxon>
        <taxon>Uroviricota</taxon>
        <taxon>Caudoviricetes</taxon>
    </lineage>
</organism>
<protein>
    <recommendedName>
        <fullName evidence="2">Calcineurin-like phosphoesterase domain-containing protein</fullName>
    </recommendedName>
</protein>
<reference evidence="1" key="1">
    <citation type="submission" date="2023-08" db="EMBL/GenBank/DDBJ databases">
        <authorList>
            <person name="Nazir A."/>
        </authorList>
    </citation>
    <scope>NUCLEOTIDE SEQUENCE</scope>
</reference>
<name>A0AA96KST2_9CAUD</name>
<dbReference type="EMBL" id="OR481006">
    <property type="protein sequence ID" value="WNO47551.1"/>
    <property type="molecule type" value="Genomic_DNA"/>
</dbReference>
<dbReference type="SUPFAM" id="SSF56300">
    <property type="entry name" value="Metallo-dependent phosphatases"/>
    <property type="match status" value="1"/>
</dbReference>